<evidence type="ECO:0000256" key="1">
    <source>
        <dbReference type="ARBA" id="ARBA00008723"/>
    </source>
</evidence>
<evidence type="ECO:0000259" key="8">
    <source>
        <dbReference type="Pfam" id="PF16656"/>
    </source>
</evidence>
<feature type="domain" description="Purple acid phosphatase C-terminal" evidence="7">
    <location>
        <begin position="265"/>
        <end position="323"/>
    </location>
</feature>
<keyword evidence="10" id="KW-1185">Reference proteome</keyword>
<dbReference type="InterPro" id="IPR029052">
    <property type="entry name" value="Metallo-depent_PP-like"/>
</dbReference>
<dbReference type="InterPro" id="IPR041792">
    <property type="entry name" value="MPP_PAP"/>
</dbReference>
<dbReference type="InterPro" id="IPR025733">
    <property type="entry name" value="PAPs_C"/>
</dbReference>
<dbReference type="InterPro" id="IPR004843">
    <property type="entry name" value="Calcineurin-like_PHP"/>
</dbReference>
<dbReference type="Pfam" id="PF14008">
    <property type="entry name" value="Metallophos_C"/>
    <property type="match status" value="1"/>
</dbReference>
<feature type="domain" description="Calcineurin-like phosphoesterase" evidence="6">
    <location>
        <begin position="63"/>
        <end position="250"/>
    </location>
</feature>
<dbReference type="SUPFAM" id="SSF56300">
    <property type="entry name" value="Metallo-dependent phosphatases"/>
    <property type="match status" value="1"/>
</dbReference>
<accession>A0AAD4TI58</accession>
<dbReference type="InterPro" id="IPR008963">
    <property type="entry name" value="Purple_acid_Pase-like_N"/>
</dbReference>
<comment type="catalytic activity">
    <reaction evidence="5">
        <text>a phosphate monoester + H2O = an alcohol + phosphate</text>
        <dbReference type="Rhea" id="RHEA:15017"/>
        <dbReference type="ChEBI" id="CHEBI:15377"/>
        <dbReference type="ChEBI" id="CHEBI:30879"/>
        <dbReference type="ChEBI" id="CHEBI:43474"/>
        <dbReference type="ChEBI" id="CHEBI:67140"/>
        <dbReference type="EC" id="3.1.3.2"/>
    </reaction>
</comment>
<evidence type="ECO:0000259" key="7">
    <source>
        <dbReference type="Pfam" id="PF14008"/>
    </source>
</evidence>
<reference evidence="9" key="1">
    <citation type="submission" date="2022-04" db="EMBL/GenBank/DDBJ databases">
        <title>A functionally conserved STORR gene fusion in Papaver species that diverged 16.8 million years ago.</title>
        <authorList>
            <person name="Catania T."/>
        </authorList>
    </citation>
    <scope>NUCLEOTIDE SEQUENCE</scope>
    <source>
        <strain evidence="9">S-188037</strain>
    </source>
</reference>
<sequence>MEETYNLSAIGRAYSYNYLIYQSGEIHDVVIGPLIPNTIYYYRCGSNSDRVFSFKTPPAQFPIKFVVVGDLGQTGWTATTLNHIAALNYDVMLLPGDLAYANSFGQIVEPLESRRPWMVTQGNHEIEYIPILYPESFAAYNARWHMPFEESGSTSNLYYSFEVAGVHVIMLGSYTKFGRESDQYKWLQYDLAKVDRNRTPWLIVFVHAPWYTKNIDHQLEFASVGMKYAMEDLIYKARVDVVFAGHIHSYERFNRAYVEKANKCGPVHITIGDGGNREGLTSNYIYPQRDISLFREASFGHGGFVVVNETHASWSWHRNQDDEFVIADNVWLKSLSSNPACAVETRKKG</sequence>
<dbReference type="InterPro" id="IPR015914">
    <property type="entry name" value="PAPs_N"/>
</dbReference>
<keyword evidence="3 5" id="KW-0378">Hydrolase</keyword>
<evidence type="ECO:0000313" key="9">
    <source>
        <dbReference type="EMBL" id="KAI3960908.1"/>
    </source>
</evidence>
<dbReference type="Pfam" id="PF00149">
    <property type="entry name" value="Metallophos"/>
    <property type="match status" value="1"/>
</dbReference>
<dbReference type="Pfam" id="PF16656">
    <property type="entry name" value="Pur_ac_phosph_N"/>
    <property type="match status" value="1"/>
</dbReference>
<protein>
    <recommendedName>
        <fullName evidence="5">Purple acid phosphatase</fullName>
        <ecNumber evidence="5">3.1.3.2</ecNumber>
    </recommendedName>
</protein>
<comment type="caution">
    <text evidence="9">The sequence shown here is derived from an EMBL/GenBank/DDBJ whole genome shotgun (WGS) entry which is preliminary data.</text>
</comment>
<gene>
    <name evidence="9" type="ORF">MKW98_019109</name>
</gene>
<evidence type="ECO:0000313" key="10">
    <source>
        <dbReference type="Proteomes" id="UP001202328"/>
    </source>
</evidence>
<dbReference type="EC" id="3.1.3.2" evidence="5"/>
<keyword evidence="2" id="KW-0732">Signal</keyword>
<proteinExistence type="inferred from homology"/>
<dbReference type="SUPFAM" id="SSF49363">
    <property type="entry name" value="Purple acid phosphatase, N-terminal domain"/>
    <property type="match status" value="1"/>
</dbReference>
<dbReference type="Gene3D" id="2.60.40.380">
    <property type="entry name" value="Purple acid phosphatase-like, N-terminal"/>
    <property type="match status" value="1"/>
</dbReference>
<dbReference type="GO" id="GO:0003993">
    <property type="term" value="F:acid phosphatase activity"/>
    <property type="evidence" value="ECO:0007669"/>
    <property type="project" value="UniProtKB-EC"/>
</dbReference>
<keyword evidence="4" id="KW-0325">Glycoprotein</keyword>
<dbReference type="InterPro" id="IPR039331">
    <property type="entry name" value="PAPs-like"/>
</dbReference>
<evidence type="ECO:0000256" key="4">
    <source>
        <dbReference type="ARBA" id="ARBA00023180"/>
    </source>
</evidence>
<dbReference type="AlphaFoldDB" id="A0AAD4TI58"/>
<dbReference type="Gene3D" id="3.60.21.10">
    <property type="match status" value="1"/>
</dbReference>
<name>A0AAD4TI58_9MAGN</name>
<dbReference type="Proteomes" id="UP001202328">
    <property type="component" value="Unassembled WGS sequence"/>
</dbReference>
<evidence type="ECO:0000256" key="2">
    <source>
        <dbReference type="ARBA" id="ARBA00022729"/>
    </source>
</evidence>
<evidence type="ECO:0000256" key="3">
    <source>
        <dbReference type="ARBA" id="ARBA00022801"/>
    </source>
</evidence>
<organism evidence="9 10">
    <name type="scientific">Papaver atlanticum</name>
    <dbReference type="NCBI Taxonomy" id="357466"/>
    <lineage>
        <taxon>Eukaryota</taxon>
        <taxon>Viridiplantae</taxon>
        <taxon>Streptophyta</taxon>
        <taxon>Embryophyta</taxon>
        <taxon>Tracheophyta</taxon>
        <taxon>Spermatophyta</taxon>
        <taxon>Magnoliopsida</taxon>
        <taxon>Ranunculales</taxon>
        <taxon>Papaveraceae</taxon>
        <taxon>Papaveroideae</taxon>
        <taxon>Papaver</taxon>
    </lineage>
</organism>
<evidence type="ECO:0000256" key="5">
    <source>
        <dbReference type="RuleBase" id="RU361203"/>
    </source>
</evidence>
<comment type="similarity">
    <text evidence="1 5">Belongs to the metallophosphoesterase superfamily. Purple acid phosphatase family.</text>
</comment>
<feature type="domain" description="Purple acid phosphatase N-terminal" evidence="8">
    <location>
        <begin position="6"/>
        <end position="56"/>
    </location>
</feature>
<dbReference type="PANTHER" id="PTHR22953">
    <property type="entry name" value="ACID PHOSPHATASE RELATED"/>
    <property type="match status" value="1"/>
</dbReference>
<dbReference type="CDD" id="cd00839">
    <property type="entry name" value="MPP_PAPs"/>
    <property type="match status" value="1"/>
</dbReference>
<dbReference type="PANTHER" id="PTHR22953:SF153">
    <property type="entry name" value="PURPLE ACID PHOSPHATASE"/>
    <property type="match status" value="1"/>
</dbReference>
<evidence type="ECO:0000259" key="6">
    <source>
        <dbReference type="Pfam" id="PF00149"/>
    </source>
</evidence>
<dbReference type="GO" id="GO:0046872">
    <property type="term" value="F:metal ion binding"/>
    <property type="evidence" value="ECO:0007669"/>
    <property type="project" value="InterPro"/>
</dbReference>
<dbReference type="EMBL" id="JAJJMB010000835">
    <property type="protein sequence ID" value="KAI3960908.1"/>
    <property type="molecule type" value="Genomic_DNA"/>
</dbReference>